<dbReference type="EMBL" id="UINC01013966">
    <property type="protein sequence ID" value="SVA59913.1"/>
    <property type="molecule type" value="Genomic_DNA"/>
</dbReference>
<sequence>MKCNFYRLGFPCLIISLLIISCEEELTYDRTLTGSWKKGGNDLVISADSTFYAFCAGYCWAKDGREDTYAIIKDSLITFDYDGIYKFKISGTGATLRFSVYTSLLTGRDDFIVGDWDRIE</sequence>
<protein>
    <recommendedName>
        <fullName evidence="2">DUF5640 domain-containing protein</fullName>
    </recommendedName>
</protein>
<evidence type="ECO:0008006" key="2">
    <source>
        <dbReference type="Google" id="ProtNLM"/>
    </source>
</evidence>
<organism evidence="1">
    <name type="scientific">marine metagenome</name>
    <dbReference type="NCBI Taxonomy" id="408172"/>
    <lineage>
        <taxon>unclassified sequences</taxon>
        <taxon>metagenomes</taxon>
        <taxon>ecological metagenomes</taxon>
    </lineage>
</organism>
<gene>
    <name evidence="1" type="ORF">METZ01_LOCUS112767</name>
</gene>
<reference evidence="1" key="1">
    <citation type="submission" date="2018-05" db="EMBL/GenBank/DDBJ databases">
        <authorList>
            <person name="Lanie J.A."/>
            <person name="Ng W.-L."/>
            <person name="Kazmierczak K.M."/>
            <person name="Andrzejewski T.M."/>
            <person name="Davidsen T.M."/>
            <person name="Wayne K.J."/>
            <person name="Tettelin H."/>
            <person name="Glass J.I."/>
            <person name="Rusch D."/>
            <person name="Podicherti R."/>
            <person name="Tsui H.-C.T."/>
            <person name="Winkler M.E."/>
        </authorList>
    </citation>
    <scope>NUCLEOTIDE SEQUENCE</scope>
</reference>
<accession>A0A381X6Q3</accession>
<evidence type="ECO:0000313" key="1">
    <source>
        <dbReference type="EMBL" id="SVA59913.1"/>
    </source>
</evidence>
<name>A0A381X6Q3_9ZZZZ</name>
<dbReference type="AlphaFoldDB" id="A0A381X6Q3"/>
<proteinExistence type="predicted"/>
<dbReference type="PROSITE" id="PS51257">
    <property type="entry name" value="PROKAR_LIPOPROTEIN"/>
    <property type="match status" value="1"/>
</dbReference>